<dbReference type="AlphaFoldDB" id="A0A1M7ZEY5"/>
<gene>
    <name evidence="1" type="ORF">SAMN02745172_01316</name>
</gene>
<dbReference type="STRING" id="1123029.SAMN02745172_01316"/>
<dbReference type="InterPro" id="IPR023157">
    <property type="entry name" value="AGR-C-984p-like_sf"/>
</dbReference>
<organism evidence="1 2">
    <name type="scientific">Pseudoxanthobacter soli DSM 19599</name>
    <dbReference type="NCBI Taxonomy" id="1123029"/>
    <lineage>
        <taxon>Bacteria</taxon>
        <taxon>Pseudomonadati</taxon>
        <taxon>Pseudomonadota</taxon>
        <taxon>Alphaproteobacteria</taxon>
        <taxon>Hyphomicrobiales</taxon>
        <taxon>Segnochrobactraceae</taxon>
        <taxon>Pseudoxanthobacter</taxon>
    </lineage>
</organism>
<reference evidence="1 2" key="1">
    <citation type="submission" date="2016-12" db="EMBL/GenBank/DDBJ databases">
        <authorList>
            <person name="Song W.-J."/>
            <person name="Kurnit D.M."/>
        </authorList>
    </citation>
    <scope>NUCLEOTIDE SEQUENCE [LARGE SCALE GENOMIC DNA]</scope>
    <source>
        <strain evidence="1 2">DSM 19599</strain>
    </source>
</reference>
<proteinExistence type="predicted"/>
<dbReference type="Gene3D" id="1.10.3700.10">
    <property type="entry name" value="AGR C 984p-like"/>
    <property type="match status" value="1"/>
</dbReference>
<dbReference type="RefSeq" id="WP_073626744.1">
    <property type="nucleotide sequence ID" value="NZ_FRXO01000002.1"/>
</dbReference>
<accession>A0A1M7ZEY5</accession>
<evidence type="ECO:0008006" key="3">
    <source>
        <dbReference type="Google" id="ProtNLM"/>
    </source>
</evidence>
<dbReference type="OrthoDB" id="7824597at2"/>
<sequence>MVSTFANYNLIARNLDRTLTLKKAEPLVARDTDYFLANIGNVKSVDDFIKDTRLFNYAMNAFGLEDMAYAKAYMRKVLDEGIADKNSFANRLADDRFVNFAKTFDFAAKGDKVTSDTEAMKKVTELYARQEVEEEAGNEDEGVRLALYFERTAPTVKSAYGLLADPALWQVVKTVLGFPDAMAGADIDKQAAAVNKRLDVKDLQDPEKLQKLIGRFTVMWDVNNNTDTDPVLTLFSSGSGSAQSTVSTELAATLHNLKRGGY</sequence>
<evidence type="ECO:0000313" key="2">
    <source>
        <dbReference type="Proteomes" id="UP000186406"/>
    </source>
</evidence>
<protein>
    <recommendedName>
        <fullName evidence="3">Flagellar basal-body rod protein FlgF</fullName>
    </recommendedName>
</protein>
<dbReference type="EMBL" id="FRXO01000002">
    <property type="protein sequence ID" value="SHO63236.1"/>
    <property type="molecule type" value="Genomic_DNA"/>
</dbReference>
<keyword evidence="2" id="KW-1185">Reference proteome</keyword>
<dbReference type="Proteomes" id="UP000186406">
    <property type="component" value="Unassembled WGS sequence"/>
</dbReference>
<evidence type="ECO:0000313" key="1">
    <source>
        <dbReference type="EMBL" id="SHO63236.1"/>
    </source>
</evidence>
<dbReference type="InterPro" id="IPR010626">
    <property type="entry name" value="DUF1217"/>
</dbReference>
<name>A0A1M7ZEY5_9HYPH</name>
<dbReference type="SUPFAM" id="SSF158837">
    <property type="entry name" value="AGR C 984p-like"/>
    <property type="match status" value="1"/>
</dbReference>
<dbReference type="Pfam" id="PF06748">
    <property type="entry name" value="DUF1217"/>
    <property type="match status" value="1"/>
</dbReference>